<reference evidence="2" key="3">
    <citation type="submission" date="2018-04" db="EMBL/GenBank/DDBJ databases">
        <authorList>
            <person name="Sheh A."/>
            <person name="Shen Z."/>
            <person name="Mannion A.J."/>
            <person name="Fox J.G."/>
        </authorList>
    </citation>
    <scope>NUCLEOTIDE SEQUENCE</scope>
    <source>
        <strain evidence="2">Missouri</strain>
    </source>
</reference>
<dbReference type="AlphaFoldDB" id="A0A1Q2LGY0"/>
<reference evidence="1 4" key="2">
    <citation type="submission" date="2017-02" db="EMBL/GenBank/DDBJ databases">
        <title>Whole genome sequencing of Helicobacter bilis strain AAQJH.</title>
        <authorList>
            <person name="Conlan S."/>
            <person name="Thomas P.J."/>
            <person name="Mullikin J."/>
            <person name="Palmore T.N."/>
            <person name="Frank K.M."/>
            <person name="Segre J.A."/>
        </authorList>
    </citation>
    <scope>NUCLEOTIDE SEQUENCE [LARGE SCALE GENOMIC DNA]</scope>
    <source>
        <strain evidence="1 4">AAQJH</strain>
    </source>
</reference>
<name>A0A1Q2LGY0_9HELI</name>
<evidence type="ECO:0000313" key="2">
    <source>
        <dbReference type="EMBL" id="TLE03606.1"/>
    </source>
</evidence>
<reference evidence="2 3" key="1">
    <citation type="journal article" date="2014" name="Genome Announc.">
        <title>Draft genome sequences of eight enterohepatic helicobacter species isolated from both laboratory and wild rodents.</title>
        <authorList>
            <person name="Sheh A."/>
            <person name="Shen Z."/>
            <person name="Fox J.G."/>
        </authorList>
    </citation>
    <scope>NUCLEOTIDE SEQUENCE [LARGE SCALE GENOMIC DNA]</scope>
    <source>
        <strain evidence="2 3">Missouri</strain>
    </source>
</reference>
<organism evidence="1 4">
    <name type="scientific">Helicobacter bilis</name>
    <dbReference type="NCBI Taxonomy" id="37372"/>
    <lineage>
        <taxon>Bacteria</taxon>
        <taxon>Pseudomonadati</taxon>
        <taxon>Campylobacterota</taxon>
        <taxon>Epsilonproteobacteria</taxon>
        <taxon>Campylobacterales</taxon>
        <taxon>Helicobacteraceae</taxon>
        <taxon>Helicobacter</taxon>
    </lineage>
</organism>
<accession>A0A1Q2LGY0</accession>
<sequence>MSQKKADFLVDLPMVFSVVKPEELVASANEFYGTNMILPEPGSKFDARTERGIIHEFHLYKITINKLDKDERSLKNNVSGFETFMEKMGIFTNLYEVMTFTETITIFSSLEEADVFLRACLRSNSNLKTKSAFLCTDTEIEGLD</sequence>
<dbReference type="EMBL" id="JRPH02000028">
    <property type="protein sequence ID" value="TLE03606.1"/>
    <property type="molecule type" value="Genomic_DNA"/>
</dbReference>
<dbReference type="Proteomes" id="UP000188298">
    <property type="component" value="Chromosome"/>
</dbReference>
<evidence type="ECO:0000313" key="3">
    <source>
        <dbReference type="Proteomes" id="UP000029870"/>
    </source>
</evidence>
<proteinExistence type="predicted"/>
<dbReference type="RefSeq" id="WP_004085828.1">
    <property type="nucleotide sequence ID" value="NZ_CABKOK010000001.1"/>
</dbReference>
<evidence type="ECO:0000313" key="4">
    <source>
        <dbReference type="Proteomes" id="UP000188298"/>
    </source>
</evidence>
<dbReference type="GeneID" id="60656168"/>
<dbReference type="Proteomes" id="UP000029870">
    <property type="component" value="Unassembled WGS sequence"/>
</dbReference>
<dbReference type="EMBL" id="CP019645">
    <property type="protein sequence ID" value="AQQ59704.1"/>
    <property type="molecule type" value="Genomic_DNA"/>
</dbReference>
<gene>
    <name evidence="2" type="ORF">LS77_008535</name>
    <name evidence="1" type="ORF">XJ32_05960</name>
</gene>
<protein>
    <submittedName>
        <fullName evidence="1">Uncharacterized protein</fullName>
    </submittedName>
</protein>
<evidence type="ECO:0000313" key="1">
    <source>
        <dbReference type="EMBL" id="AQQ59704.1"/>
    </source>
</evidence>
<dbReference type="KEGG" id="hbl:XJ32_05960"/>